<feature type="signal peptide" evidence="1">
    <location>
        <begin position="1"/>
        <end position="28"/>
    </location>
</feature>
<feature type="chain" id="PRO_5020363641" evidence="1">
    <location>
        <begin position="29"/>
        <end position="324"/>
    </location>
</feature>
<name>A0A4Q0XTJ4_9BACT</name>
<keyword evidence="3" id="KW-1185">Reference proteome</keyword>
<dbReference type="AlphaFoldDB" id="A0A4Q0XTJ4"/>
<dbReference type="OrthoDB" id="9780180at2"/>
<accession>A0A4Q0XTJ4</accession>
<protein>
    <submittedName>
        <fullName evidence="2">C4-dicarboxylate ABC transporter substrate-binding protein</fullName>
    </submittedName>
</protein>
<evidence type="ECO:0000256" key="1">
    <source>
        <dbReference type="SAM" id="SignalP"/>
    </source>
</evidence>
<proteinExistence type="predicted"/>
<dbReference type="SUPFAM" id="SSF53850">
    <property type="entry name" value="Periplasmic binding protein-like II"/>
    <property type="match status" value="1"/>
</dbReference>
<dbReference type="InterPro" id="IPR011852">
    <property type="entry name" value="TRAP_TAXI"/>
</dbReference>
<dbReference type="Pfam" id="PF16868">
    <property type="entry name" value="NMT1_3"/>
    <property type="match status" value="1"/>
</dbReference>
<dbReference type="RefSeq" id="WP_128995979.1">
    <property type="nucleotide sequence ID" value="NZ_PDKN01000003.1"/>
</dbReference>
<evidence type="ECO:0000313" key="2">
    <source>
        <dbReference type="EMBL" id="RXJ58116.1"/>
    </source>
</evidence>
<dbReference type="EMBL" id="PDKN01000003">
    <property type="protein sequence ID" value="RXJ58116.1"/>
    <property type="molecule type" value="Genomic_DNA"/>
</dbReference>
<dbReference type="PANTHER" id="PTHR42941">
    <property type="entry name" value="SLL1037 PROTEIN"/>
    <property type="match status" value="1"/>
</dbReference>
<evidence type="ECO:0000313" key="3">
    <source>
        <dbReference type="Proteomes" id="UP000290657"/>
    </source>
</evidence>
<organism evidence="2 3">
    <name type="scientific">Candidatus Marinarcus aquaticus</name>
    <dbReference type="NCBI Taxonomy" id="2044504"/>
    <lineage>
        <taxon>Bacteria</taxon>
        <taxon>Pseudomonadati</taxon>
        <taxon>Campylobacterota</taxon>
        <taxon>Epsilonproteobacteria</taxon>
        <taxon>Campylobacterales</taxon>
        <taxon>Arcobacteraceae</taxon>
        <taxon>Candidatus Marinarcus</taxon>
    </lineage>
</organism>
<comment type="caution">
    <text evidence="2">The sequence shown here is derived from an EMBL/GenBank/DDBJ whole genome shotgun (WGS) entry which is preliminary data.</text>
</comment>
<dbReference type="Proteomes" id="UP000290657">
    <property type="component" value="Unassembled WGS sequence"/>
</dbReference>
<dbReference type="Gene3D" id="3.40.190.10">
    <property type="entry name" value="Periplasmic binding protein-like II"/>
    <property type="match status" value="2"/>
</dbReference>
<sequence>MKKISLLSKSKSLATVALVGALSIPAFSAQFITIGTGGVTGTYYPTGGAICRQVNKMKKETNIRCSVESTGGSVYNVNTIKNGELDFGTVQSDVVYQSYNGIGKFEGNKIEKLRSVMAIYPELLALVTRKDANINSIMDVKGKRINLGNPGSGNEATALALFKAVGIKKDDLAFAGALKAAEMPDALRDDKIDGYFYMIGHPNANITDASNSVDVKITPIQGKAVDAFVKKNPYFAQANIAGGLYKGNDTDTPTFGVKAVLVTSTDVDDKAVYTVVKAILENFDEFKQLHPAYANITKESLLDGLSAPLHEGAKKYFKEAGLIK</sequence>
<gene>
    <name evidence="2" type="ORF">CRV04_06310</name>
</gene>
<reference evidence="2 3" key="1">
    <citation type="submission" date="2017-10" db="EMBL/GenBank/DDBJ databases">
        <title>Genomics of the genus Arcobacter.</title>
        <authorList>
            <person name="Perez-Cataluna A."/>
            <person name="Figueras M.J."/>
        </authorList>
    </citation>
    <scope>NUCLEOTIDE SEQUENCE [LARGE SCALE GENOMIC DNA]</scope>
    <source>
        <strain evidence="2 3">CECT 8987</strain>
    </source>
</reference>
<dbReference type="NCBIfam" id="TIGR02122">
    <property type="entry name" value="TRAP_TAXI"/>
    <property type="match status" value="1"/>
</dbReference>
<keyword evidence="1" id="KW-0732">Signal</keyword>
<dbReference type="PANTHER" id="PTHR42941:SF1">
    <property type="entry name" value="SLL1037 PROTEIN"/>
    <property type="match status" value="1"/>
</dbReference>
<dbReference type="CDD" id="cd13568">
    <property type="entry name" value="PBP2_TAXI_TRAP_like_3"/>
    <property type="match status" value="1"/>
</dbReference>